<keyword evidence="1" id="KW-0812">Transmembrane</keyword>
<comment type="caution">
    <text evidence="2">The sequence shown here is derived from an EMBL/GenBank/DDBJ whole genome shotgun (WGS) entry which is preliminary data.</text>
</comment>
<sequence length="61" mass="6193">MAGPVFWTLVVLATLTSLVTAWALGANSNSPPFAPAIGANAISTMRAAFLIGILAALAHSR</sequence>
<feature type="transmembrane region" description="Helical" evidence="1">
    <location>
        <begin position="37"/>
        <end position="58"/>
    </location>
</feature>
<dbReference type="Proteomes" id="UP000471521">
    <property type="component" value="Unassembled WGS sequence"/>
</dbReference>
<keyword evidence="1" id="KW-1133">Transmembrane helix</keyword>
<feature type="non-terminal residue" evidence="2">
    <location>
        <position position="61"/>
    </location>
</feature>
<reference evidence="2 3" key="1">
    <citation type="submission" date="2019-12" db="EMBL/GenBank/DDBJ databases">
        <title>Isolation and characterization of three novel carbon monoxide-oxidizing members of Halobacteria from salione crusts and soils.</title>
        <authorList>
            <person name="Myers M.R."/>
            <person name="King G.M."/>
        </authorList>
    </citation>
    <scope>NUCLEOTIDE SEQUENCE [LARGE SCALE GENOMIC DNA]</scope>
    <source>
        <strain evidence="2 3">PCN9</strain>
    </source>
</reference>
<evidence type="ECO:0000313" key="2">
    <source>
        <dbReference type="EMBL" id="MXR19699.1"/>
    </source>
</evidence>
<keyword evidence="3" id="KW-1185">Reference proteome</keyword>
<proteinExistence type="predicted"/>
<organism evidence="2 3">
    <name type="scientific">Halobacterium bonnevillei</name>
    <dbReference type="NCBI Taxonomy" id="2692200"/>
    <lineage>
        <taxon>Archaea</taxon>
        <taxon>Methanobacteriati</taxon>
        <taxon>Methanobacteriota</taxon>
        <taxon>Stenosarchaea group</taxon>
        <taxon>Halobacteria</taxon>
        <taxon>Halobacteriales</taxon>
        <taxon>Halobacteriaceae</taxon>
        <taxon>Halobacterium</taxon>
    </lineage>
</organism>
<name>A0A6B0SPZ1_9EURY</name>
<protein>
    <submittedName>
        <fullName evidence="2">Inorganic phosphate transporter</fullName>
    </submittedName>
</protein>
<evidence type="ECO:0000313" key="3">
    <source>
        <dbReference type="Proteomes" id="UP000471521"/>
    </source>
</evidence>
<accession>A0A6B0SPZ1</accession>
<dbReference type="AlphaFoldDB" id="A0A6B0SPZ1"/>
<dbReference type="EMBL" id="WUUU01000012">
    <property type="protein sequence ID" value="MXR19699.1"/>
    <property type="molecule type" value="Genomic_DNA"/>
</dbReference>
<evidence type="ECO:0000256" key="1">
    <source>
        <dbReference type="SAM" id="Phobius"/>
    </source>
</evidence>
<keyword evidence="1" id="KW-0472">Membrane</keyword>
<gene>
    <name evidence="2" type="ORF">GRX66_03425</name>
</gene>